<evidence type="ECO:0000313" key="2">
    <source>
        <dbReference type="EMBL" id="MZQ84156.1"/>
    </source>
</evidence>
<keyword evidence="3" id="KW-1185">Reference proteome</keyword>
<dbReference type="Proteomes" id="UP000481087">
    <property type="component" value="Unassembled WGS sequence"/>
</dbReference>
<dbReference type="RefSeq" id="WP_161408292.1">
    <property type="nucleotide sequence ID" value="NZ_WTUZ01000021.1"/>
</dbReference>
<protein>
    <submittedName>
        <fullName evidence="2">VOC family protein</fullName>
    </submittedName>
</protein>
<organism evidence="2 3">
    <name type="scientific">Paenibacillus silvestris</name>
    <dbReference type="NCBI Taxonomy" id="2606219"/>
    <lineage>
        <taxon>Bacteria</taxon>
        <taxon>Bacillati</taxon>
        <taxon>Bacillota</taxon>
        <taxon>Bacilli</taxon>
        <taxon>Bacillales</taxon>
        <taxon>Paenibacillaceae</taxon>
        <taxon>Paenibacillus</taxon>
    </lineage>
</organism>
<dbReference type="PROSITE" id="PS51819">
    <property type="entry name" value="VOC"/>
    <property type="match status" value="1"/>
</dbReference>
<comment type="caution">
    <text evidence="2">The sequence shown here is derived from an EMBL/GenBank/DDBJ whole genome shotgun (WGS) entry which is preliminary data.</text>
</comment>
<dbReference type="Gene3D" id="3.10.180.10">
    <property type="entry name" value="2,3-Dihydroxybiphenyl 1,2-Dioxygenase, domain 1"/>
    <property type="match status" value="1"/>
</dbReference>
<evidence type="ECO:0000259" key="1">
    <source>
        <dbReference type="PROSITE" id="PS51819"/>
    </source>
</evidence>
<dbReference type="InterPro" id="IPR004360">
    <property type="entry name" value="Glyas_Fos-R_dOase_dom"/>
</dbReference>
<dbReference type="Pfam" id="PF00903">
    <property type="entry name" value="Glyoxalase"/>
    <property type="match status" value="1"/>
</dbReference>
<dbReference type="InterPro" id="IPR037523">
    <property type="entry name" value="VOC_core"/>
</dbReference>
<evidence type="ECO:0000313" key="3">
    <source>
        <dbReference type="Proteomes" id="UP000481087"/>
    </source>
</evidence>
<reference evidence="2 3" key="1">
    <citation type="submission" date="2019-12" db="EMBL/GenBank/DDBJ databases">
        <title>Paenibacillus sp. nov. sp. isolated from soil.</title>
        <authorList>
            <person name="Kim J."/>
            <person name="Jeong S.E."/>
            <person name="Jung H.S."/>
            <person name="Jeon C.O."/>
        </authorList>
    </citation>
    <scope>NUCLEOTIDE SEQUENCE [LARGE SCALE GENOMIC DNA]</scope>
    <source>
        <strain evidence="2 3">5J-6</strain>
    </source>
</reference>
<sequence length="140" mass="14797">MGTNEKIGGGGFHHLALRANDFEATVKFYTEGLGFTVKTSWGEGDKRIILLDAGDGNYMEVFAGGKGEEKPEGSYFHVAFRSNDVDKAVAAAVAAGAVVTIDPKDAVLGSNPSTPVRIAFVKGLNGEILEFFQSTGENPL</sequence>
<dbReference type="SUPFAM" id="SSF54593">
    <property type="entry name" value="Glyoxalase/Bleomycin resistance protein/Dihydroxybiphenyl dioxygenase"/>
    <property type="match status" value="1"/>
</dbReference>
<dbReference type="InterPro" id="IPR029068">
    <property type="entry name" value="Glyas_Bleomycin-R_OHBP_Dase"/>
</dbReference>
<accession>A0A6L8V3M2</accession>
<dbReference type="EMBL" id="WTUZ01000021">
    <property type="protein sequence ID" value="MZQ84156.1"/>
    <property type="molecule type" value="Genomic_DNA"/>
</dbReference>
<name>A0A6L8V3M2_9BACL</name>
<proteinExistence type="predicted"/>
<gene>
    <name evidence="2" type="ORF">GQF01_18735</name>
</gene>
<dbReference type="CDD" id="cd06587">
    <property type="entry name" value="VOC"/>
    <property type="match status" value="1"/>
</dbReference>
<dbReference type="AlphaFoldDB" id="A0A6L8V3M2"/>
<feature type="domain" description="VOC" evidence="1">
    <location>
        <begin position="11"/>
        <end position="134"/>
    </location>
</feature>